<dbReference type="SUPFAM" id="SSF51735">
    <property type="entry name" value="NAD(P)-binding Rossmann-fold domains"/>
    <property type="match status" value="1"/>
</dbReference>
<dbReference type="GO" id="GO:0016491">
    <property type="term" value="F:oxidoreductase activity"/>
    <property type="evidence" value="ECO:0007669"/>
    <property type="project" value="UniProtKB-KW"/>
</dbReference>
<dbReference type="Pfam" id="PF00106">
    <property type="entry name" value="adh_short"/>
    <property type="match status" value="1"/>
</dbReference>
<accession>A0AAQ4FI89</accession>
<keyword evidence="3" id="KW-0812">Transmembrane</keyword>
<gene>
    <name evidence="4" type="ORF">V5799_023282</name>
</gene>
<dbReference type="InterPro" id="IPR036291">
    <property type="entry name" value="NAD(P)-bd_dom_sf"/>
</dbReference>
<evidence type="ECO:0000256" key="2">
    <source>
        <dbReference type="RuleBase" id="RU000363"/>
    </source>
</evidence>
<keyword evidence="3" id="KW-1133">Transmembrane helix</keyword>
<dbReference type="PANTHER" id="PTHR43157">
    <property type="entry name" value="PHOSPHATIDYLINOSITOL-GLYCAN BIOSYNTHESIS CLASS F PROTEIN-RELATED"/>
    <property type="match status" value="1"/>
</dbReference>
<keyword evidence="1" id="KW-0560">Oxidoreductase</keyword>
<dbReference type="Gene3D" id="3.40.50.720">
    <property type="entry name" value="NAD(P)-binding Rossmann-like Domain"/>
    <property type="match status" value="1"/>
</dbReference>
<feature type="transmembrane region" description="Helical" evidence="3">
    <location>
        <begin position="51"/>
        <end position="72"/>
    </location>
</feature>
<dbReference type="PRINTS" id="PR00080">
    <property type="entry name" value="SDRFAMILY"/>
</dbReference>
<dbReference type="Proteomes" id="UP001321473">
    <property type="component" value="Unassembled WGS sequence"/>
</dbReference>
<evidence type="ECO:0000313" key="4">
    <source>
        <dbReference type="EMBL" id="KAK8786949.1"/>
    </source>
</evidence>
<proteinExistence type="inferred from homology"/>
<evidence type="ECO:0008006" key="6">
    <source>
        <dbReference type="Google" id="ProtNLM"/>
    </source>
</evidence>
<comment type="similarity">
    <text evidence="2">Belongs to the short-chain dehydrogenases/reductases (SDR) family.</text>
</comment>
<organism evidence="4 5">
    <name type="scientific">Amblyomma americanum</name>
    <name type="common">Lone star tick</name>
    <dbReference type="NCBI Taxonomy" id="6943"/>
    <lineage>
        <taxon>Eukaryota</taxon>
        <taxon>Metazoa</taxon>
        <taxon>Ecdysozoa</taxon>
        <taxon>Arthropoda</taxon>
        <taxon>Chelicerata</taxon>
        <taxon>Arachnida</taxon>
        <taxon>Acari</taxon>
        <taxon>Parasitiformes</taxon>
        <taxon>Ixodida</taxon>
        <taxon>Ixodoidea</taxon>
        <taxon>Ixodidae</taxon>
        <taxon>Amblyomminae</taxon>
        <taxon>Amblyomma</taxon>
    </lineage>
</organism>
<dbReference type="PRINTS" id="PR00081">
    <property type="entry name" value="GDHRDH"/>
</dbReference>
<dbReference type="PANTHER" id="PTHR43157:SF31">
    <property type="entry name" value="PHOSPHATIDYLINOSITOL-GLYCAN BIOSYNTHESIS CLASS F PROTEIN"/>
    <property type="match status" value="1"/>
</dbReference>
<dbReference type="AlphaFoldDB" id="A0AAQ4FI89"/>
<name>A0AAQ4FI89_AMBAM</name>
<comment type="caution">
    <text evidence="4">The sequence shown here is derived from an EMBL/GenBank/DDBJ whole genome shotgun (WGS) entry which is preliminary data.</text>
</comment>
<evidence type="ECO:0000256" key="1">
    <source>
        <dbReference type="ARBA" id="ARBA00023002"/>
    </source>
</evidence>
<dbReference type="CDD" id="cd05327">
    <property type="entry name" value="retinol-DH_like_SDR_c_like"/>
    <property type="match status" value="1"/>
</dbReference>
<keyword evidence="5" id="KW-1185">Reference proteome</keyword>
<dbReference type="InterPro" id="IPR002347">
    <property type="entry name" value="SDR_fam"/>
</dbReference>
<reference evidence="4 5" key="1">
    <citation type="journal article" date="2023" name="Arcadia Sci">
        <title>De novo assembly of a long-read Amblyomma americanum tick genome.</title>
        <authorList>
            <person name="Chou S."/>
            <person name="Poskanzer K.E."/>
            <person name="Rollins M."/>
            <person name="Thuy-Boun P.S."/>
        </authorList>
    </citation>
    <scope>NUCLEOTIDE SEQUENCE [LARGE SCALE GENOMIC DNA]</scope>
    <source>
        <strain evidence="4">F_SG_1</strain>
        <tissue evidence="4">Salivary glands</tissue>
    </source>
</reference>
<keyword evidence="3" id="KW-0472">Membrane</keyword>
<evidence type="ECO:0000256" key="3">
    <source>
        <dbReference type="SAM" id="Phobius"/>
    </source>
</evidence>
<evidence type="ECO:0000313" key="5">
    <source>
        <dbReference type="Proteomes" id="UP001321473"/>
    </source>
</evidence>
<dbReference type="EMBL" id="JARKHS020002263">
    <property type="protein sequence ID" value="KAK8786949.1"/>
    <property type="molecule type" value="Genomic_DNA"/>
</dbReference>
<sequence>MVQNNTFTKSYSTPELLQLWQWPACITERVLTSCPDRHVAGASQAAVMVSAWYLFCLPLAVVALLVIVKFYCMATVGRCRSTRDMSGKAVIVTGANSGIGKETAKELCRRNARVILACRNLDKARVAAEEIAQQTGVRPVCMQLDLCSLKSVREFAEEVLEREERLDVLINNAGCLAPLKRTDTEDGLEVTLQSNYLGHFLLTNLLIELLKRSAPSRIINVGSITHWLGKFDGDIDSMGYNRHKVYANTKLFNMLFTIELAGRLAASGVTANCCHPGAVQSSLTEHHGDLFTRIVTFGVRMLGKSAEDGAQTSVYLAVSEDVENISGKMFADCKPSWAPGKPEDAHKLWEISERITGLS</sequence>
<protein>
    <recommendedName>
        <fullName evidence="6">Dehydrogenase with different specificities related to short-chain alcohol dehydrogenase</fullName>
    </recommendedName>
</protein>